<gene>
    <name evidence="7" type="ORF">FYJ50_04135</name>
</gene>
<dbReference type="GO" id="GO:0016020">
    <property type="term" value="C:membrane"/>
    <property type="evidence" value="ECO:0007669"/>
    <property type="project" value="UniProtKB-SubCell"/>
</dbReference>
<keyword evidence="3 5" id="KW-1133">Transmembrane helix</keyword>
<evidence type="ECO:0000313" key="8">
    <source>
        <dbReference type="Proteomes" id="UP000470082"/>
    </source>
</evidence>
<comment type="caution">
    <text evidence="7">The sequence shown here is derived from an EMBL/GenBank/DDBJ whole genome shotgun (WGS) entry which is preliminary data.</text>
</comment>
<dbReference type="Pfam" id="PF04932">
    <property type="entry name" value="Wzy_C"/>
    <property type="match status" value="1"/>
</dbReference>
<feature type="transmembrane region" description="Helical" evidence="5">
    <location>
        <begin position="199"/>
        <end position="223"/>
    </location>
</feature>
<evidence type="ECO:0000313" key="7">
    <source>
        <dbReference type="EMBL" id="MSS01298.1"/>
    </source>
</evidence>
<name>A0A7X2N3G6_9FIRM</name>
<accession>A0A7X2N3G6</accession>
<dbReference type="Proteomes" id="UP000470082">
    <property type="component" value="Unassembled WGS sequence"/>
</dbReference>
<evidence type="ECO:0000256" key="5">
    <source>
        <dbReference type="SAM" id="Phobius"/>
    </source>
</evidence>
<proteinExistence type="predicted"/>
<keyword evidence="7" id="KW-0436">Ligase</keyword>
<dbReference type="InterPro" id="IPR051533">
    <property type="entry name" value="WaaL-like"/>
</dbReference>
<evidence type="ECO:0000256" key="1">
    <source>
        <dbReference type="ARBA" id="ARBA00004141"/>
    </source>
</evidence>
<dbReference type="PANTHER" id="PTHR37422">
    <property type="entry name" value="TEICHURONIC ACID BIOSYNTHESIS PROTEIN TUAE"/>
    <property type="match status" value="1"/>
</dbReference>
<evidence type="ECO:0000259" key="6">
    <source>
        <dbReference type="Pfam" id="PF04932"/>
    </source>
</evidence>
<dbReference type="GO" id="GO:0016874">
    <property type="term" value="F:ligase activity"/>
    <property type="evidence" value="ECO:0007669"/>
    <property type="project" value="UniProtKB-KW"/>
</dbReference>
<dbReference type="PANTHER" id="PTHR37422:SF13">
    <property type="entry name" value="LIPOPOLYSACCHARIDE BIOSYNTHESIS PROTEIN PA4999-RELATED"/>
    <property type="match status" value="1"/>
</dbReference>
<evidence type="ECO:0000256" key="3">
    <source>
        <dbReference type="ARBA" id="ARBA00022989"/>
    </source>
</evidence>
<dbReference type="AlphaFoldDB" id="A0A7X2N3G6"/>
<dbReference type="EMBL" id="VUMM01000005">
    <property type="protein sequence ID" value="MSS01298.1"/>
    <property type="molecule type" value="Genomic_DNA"/>
</dbReference>
<keyword evidence="8" id="KW-1185">Reference proteome</keyword>
<dbReference type="InterPro" id="IPR007016">
    <property type="entry name" value="O-antigen_ligase-rel_domated"/>
</dbReference>
<protein>
    <submittedName>
        <fullName evidence="7">O-antigen ligase family protein</fullName>
    </submittedName>
</protein>
<dbReference type="RefSeq" id="WP_154459772.1">
    <property type="nucleotide sequence ID" value="NZ_VUMM01000005.1"/>
</dbReference>
<evidence type="ECO:0000256" key="4">
    <source>
        <dbReference type="ARBA" id="ARBA00023136"/>
    </source>
</evidence>
<keyword evidence="4 5" id="KW-0472">Membrane</keyword>
<feature type="transmembrane region" description="Helical" evidence="5">
    <location>
        <begin position="344"/>
        <end position="377"/>
    </location>
</feature>
<feature type="transmembrane region" description="Helical" evidence="5">
    <location>
        <begin position="160"/>
        <end position="179"/>
    </location>
</feature>
<feature type="transmembrane region" description="Helical" evidence="5">
    <location>
        <begin position="310"/>
        <end position="329"/>
    </location>
</feature>
<feature type="transmembrane region" description="Helical" evidence="5">
    <location>
        <begin position="229"/>
        <end position="246"/>
    </location>
</feature>
<comment type="subcellular location">
    <subcellularLocation>
        <location evidence="1">Membrane</location>
        <topology evidence="1">Multi-pass membrane protein</topology>
    </subcellularLocation>
</comment>
<feature type="transmembrane region" description="Helical" evidence="5">
    <location>
        <begin position="20"/>
        <end position="44"/>
    </location>
</feature>
<keyword evidence="2 5" id="KW-0812">Transmembrane</keyword>
<feature type="transmembrane region" description="Helical" evidence="5">
    <location>
        <begin position="109"/>
        <end position="130"/>
    </location>
</feature>
<sequence>MRDLKAKIQSLNSTEKLILMSIFLLFINIFVQGIFIIGILIYAFRKKEWIQDIKNTPGYKILYPFFLLELFVSCFYKNLYGIGISIGLILVFMYIAFVRNHLNYKLFQIIIEIMILMSFFINLIGLFQFYRISILNGYSFFDFHIFNSPKRRISSTFLNANYYAMILEFLIVCCMVRFVQCKKGLEKIKYVGIGVFDLVLMYLTGCRAAFLPFVVMVPAFLFLSKEKKWGWASIVSIVALSGVLFLKPDLIPRLSDISTVGSRFKIWTCAFQSIKDHTLFGMGPFSYSIANKIYNGHPAPHCHNIYIDMLCSYGIVGTICIITACVSILKDIVKIRKWNEHPEYFAMIVAFILIVLIHGIMDCSLLNICTGVFILLILNCSVCKINKV</sequence>
<feature type="domain" description="O-antigen ligase-related" evidence="6">
    <location>
        <begin position="195"/>
        <end position="322"/>
    </location>
</feature>
<organism evidence="7 8">
    <name type="scientific">Floccifex porci</name>
    <dbReference type="NCBI Taxonomy" id="2606629"/>
    <lineage>
        <taxon>Bacteria</taxon>
        <taxon>Bacillati</taxon>
        <taxon>Bacillota</taxon>
        <taxon>Erysipelotrichia</taxon>
        <taxon>Erysipelotrichales</taxon>
        <taxon>Erysipelotrichaceae</taxon>
        <taxon>Floccifex</taxon>
    </lineage>
</organism>
<evidence type="ECO:0000256" key="2">
    <source>
        <dbReference type="ARBA" id="ARBA00022692"/>
    </source>
</evidence>
<reference evidence="7 8" key="1">
    <citation type="submission" date="2019-08" db="EMBL/GenBank/DDBJ databases">
        <title>In-depth cultivation of the pig gut microbiome towards novel bacterial diversity and tailored functional studies.</title>
        <authorList>
            <person name="Wylensek D."/>
            <person name="Hitch T.C.A."/>
            <person name="Clavel T."/>
        </authorList>
    </citation>
    <scope>NUCLEOTIDE SEQUENCE [LARGE SCALE GENOMIC DNA]</scope>
    <source>
        <strain evidence="7 8">LKV-178-WT-2G</strain>
    </source>
</reference>
<feature type="transmembrane region" description="Helical" evidence="5">
    <location>
        <begin position="79"/>
        <end position="97"/>
    </location>
</feature>